<protein>
    <submittedName>
        <fullName evidence="5">Beta-ketoacyl-acyl-carrier-protein synthase I</fullName>
        <ecNumber evidence="5">2.3.1.41</ecNumber>
    </submittedName>
</protein>
<reference evidence="5 6" key="1">
    <citation type="journal article" date="2011" name="J. Bacteriol.">
        <title>Complete genome sequence and updated annotation of Desulfovibrio alaskensis G20.</title>
        <authorList>
            <person name="Hauser L.J."/>
            <person name="Land M.L."/>
            <person name="Brown S.D."/>
            <person name="Larimer F."/>
            <person name="Keller K.L."/>
            <person name="Rapp-Giles B.J."/>
            <person name="Price M.N."/>
            <person name="Lin M."/>
            <person name="Bruce D.C."/>
            <person name="Detter J.C."/>
            <person name="Tapia R."/>
            <person name="Han C.S."/>
            <person name="Goodwin L.A."/>
            <person name="Cheng J.F."/>
            <person name="Pitluck S."/>
            <person name="Copeland A."/>
            <person name="Lucas S."/>
            <person name="Nolan M."/>
            <person name="Lapidus A.L."/>
            <person name="Palumbo A.V."/>
            <person name="Wall J.D."/>
        </authorList>
    </citation>
    <scope>NUCLEOTIDE SEQUENCE [LARGE SCALE GENOMIC DNA]</scope>
    <source>
        <strain evidence="6">ATCC BAA 1058 / DSM 17464 / G20</strain>
    </source>
</reference>
<evidence type="ECO:0000259" key="4">
    <source>
        <dbReference type="PROSITE" id="PS52004"/>
    </source>
</evidence>
<dbReference type="GO" id="GO:0004315">
    <property type="term" value="F:3-oxoacyl-[acyl-carrier-protein] synthase activity"/>
    <property type="evidence" value="ECO:0007669"/>
    <property type="project" value="UniProtKB-EC"/>
</dbReference>
<evidence type="ECO:0000313" key="5">
    <source>
        <dbReference type="EMBL" id="ABB39456.2"/>
    </source>
</evidence>
<dbReference type="STRING" id="207559.Dde_2660"/>
<keyword evidence="5" id="KW-0012">Acyltransferase</keyword>
<evidence type="ECO:0000256" key="2">
    <source>
        <dbReference type="ARBA" id="ARBA00022679"/>
    </source>
</evidence>
<proteinExistence type="inferred from homology"/>
<keyword evidence="6" id="KW-1185">Reference proteome</keyword>
<evidence type="ECO:0000256" key="1">
    <source>
        <dbReference type="ARBA" id="ARBA00008467"/>
    </source>
</evidence>
<dbReference type="PANTHER" id="PTHR11712">
    <property type="entry name" value="POLYKETIDE SYNTHASE-RELATED"/>
    <property type="match status" value="1"/>
</dbReference>
<dbReference type="PROSITE" id="PS52004">
    <property type="entry name" value="KS3_2"/>
    <property type="match status" value="1"/>
</dbReference>
<dbReference type="Pfam" id="PF00109">
    <property type="entry name" value="ketoacyl-synt"/>
    <property type="match status" value="1"/>
</dbReference>
<organism evidence="5 6">
    <name type="scientific">Oleidesulfovibrio alaskensis (strain ATCC BAA-1058 / DSM 17464 / G20)</name>
    <name type="common">Desulfovibrio alaskensis</name>
    <dbReference type="NCBI Taxonomy" id="207559"/>
    <lineage>
        <taxon>Bacteria</taxon>
        <taxon>Pseudomonadati</taxon>
        <taxon>Thermodesulfobacteriota</taxon>
        <taxon>Desulfovibrionia</taxon>
        <taxon>Desulfovibrionales</taxon>
        <taxon>Desulfovibrionaceae</taxon>
        <taxon>Oleidesulfovibrio</taxon>
    </lineage>
</organism>
<accession>Q30XZ0</accession>
<dbReference type="EMBL" id="CP000112">
    <property type="protein sequence ID" value="ABB39456.2"/>
    <property type="molecule type" value="Genomic_DNA"/>
</dbReference>
<dbReference type="Pfam" id="PF02801">
    <property type="entry name" value="Ketoacyl-synt_C"/>
    <property type="match status" value="1"/>
</dbReference>
<dbReference type="EC" id="2.3.1.41" evidence="5"/>
<evidence type="ECO:0000256" key="3">
    <source>
        <dbReference type="RuleBase" id="RU003694"/>
    </source>
</evidence>
<dbReference type="AlphaFoldDB" id="Q30XZ0"/>
<name>Q30XZ0_OLEA2</name>
<keyword evidence="2 3" id="KW-0808">Transferase</keyword>
<dbReference type="InterPro" id="IPR016039">
    <property type="entry name" value="Thiolase-like"/>
</dbReference>
<dbReference type="HOGENOM" id="CLU_000022_69_2_7"/>
<comment type="similarity">
    <text evidence="1 3">Belongs to the thiolase-like superfamily. Beta-ketoacyl-ACP synthases family.</text>
</comment>
<dbReference type="InterPro" id="IPR000794">
    <property type="entry name" value="Beta-ketoacyl_synthase"/>
</dbReference>
<dbReference type="eggNOG" id="COG0304">
    <property type="taxonomic scope" value="Bacteria"/>
</dbReference>
<feature type="domain" description="Ketosynthase family 3 (KS3)" evidence="4">
    <location>
        <begin position="4"/>
        <end position="420"/>
    </location>
</feature>
<evidence type="ECO:0000313" key="6">
    <source>
        <dbReference type="Proteomes" id="UP000002710"/>
    </source>
</evidence>
<dbReference type="PROSITE" id="PS00606">
    <property type="entry name" value="KS3_1"/>
    <property type="match status" value="1"/>
</dbReference>
<dbReference type="SUPFAM" id="SSF53901">
    <property type="entry name" value="Thiolase-like"/>
    <property type="match status" value="2"/>
</dbReference>
<dbReference type="GO" id="GO:0006633">
    <property type="term" value="P:fatty acid biosynthetic process"/>
    <property type="evidence" value="ECO:0007669"/>
    <property type="project" value="InterPro"/>
</dbReference>
<dbReference type="CDD" id="cd00834">
    <property type="entry name" value="KAS_I_II"/>
    <property type="match status" value="1"/>
</dbReference>
<dbReference type="KEGG" id="dde:Dde_2660"/>
<dbReference type="InterPro" id="IPR020841">
    <property type="entry name" value="PKS_Beta-ketoAc_synthase_dom"/>
</dbReference>
<dbReference type="Gene3D" id="3.40.47.10">
    <property type="match status" value="1"/>
</dbReference>
<dbReference type="InterPro" id="IPR014031">
    <property type="entry name" value="Ketoacyl_synth_C"/>
</dbReference>
<dbReference type="Proteomes" id="UP000002710">
    <property type="component" value="Chromosome"/>
</dbReference>
<dbReference type="SMART" id="SM00825">
    <property type="entry name" value="PKS_KS"/>
    <property type="match status" value="1"/>
</dbReference>
<dbReference type="InterPro" id="IPR014030">
    <property type="entry name" value="Ketoacyl_synth_N"/>
</dbReference>
<gene>
    <name evidence="5" type="ordered locus">Dde_2660</name>
</gene>
<sequence length="436" mass="45231">MQAERRVVITGAGAVTPLGHTPQDIRQSVLTGRTVFEPTSVPAGYAQAPAQFDADDALRGWRHRRYLNRGAAMAVHAARQAAGAAGFAAGLPGYCGIFAGSGPHLDMDSDYAQPQHLPQRHDTLCALWMLRYLPNTAASAISQLLGARGESLVTGTACAASLQAVGEAFRRIRHGVLPVALAGGGDSRLSYGGLLAYAKAGALAPCSEDTHAAAAAACRPFDTGRQGFAAGEGAAFFVLESLDHAQKRGAVPLAEVCGYGCSMDGHAMTAPHPQGMHAEQAVRTALHEAGAGPADVTAVCAHGTGTRRNDTAESVMLTRLFAPTGHRPPVLALKSWTGHCASACGAVELAVLLACARHGFLPPVRNLQTPLCDSLSFVRRIHPCTAAELYAAGRPEKLSALTLLQSFGFGGQNAALAVRPFRASTAAAIQDDNIPA</sequence>
<dbReference type="PANTHER" id="PTHR11712:SF336">
    <property type="entry name" value="3-OXOACYL-[ACYL-CARRIER-PROTEIN] SYNTHASE, MITOCHONDRIAL"/>
    <property type="match status" value="1"/>
</dbReference>
<dbReference type="InterPro" id="IPR018201">
    <property type="entry name" value="Ketoacyl_synth_AS"/>
</dbReference>